<dbReference type="EMBL" id="CAJVRL010000045">
    <property type="protein sequence ID" value="CAG8952241.1"/>
    <property type="molecule type" value="Genomic_DNA"/>
</dbReference>
<reference evidence="3" key="1">
    <citation type="submission" date="2021-07" db="EMBL/GenBank/DDBJ databases">
        <authorList>
            <person name="Durling M."/>
        </authorList>
    </citation>
    <scope>NUCLEOTIDE SEQUENCE</scope>
</reference>
<evidence type="ECO:0000256" key="1">
    <source>
        <dbReference type="SAM" id="Phobius"/>
    </source>
</evidence>
<dbReference type="Proteomes" id="UP000696280">
    <property type="component" value="Unassembled WGS sequence"/>
</dbReference>
<keyword evidence="4" id="KW-1185">Reference proteome</keyword>
<gene>
    <name evidence="3" type="ORF">HYFRA_00000981</name>
</gene>
<dbReference type="InterPro" id="IPR021102">
    <property type="entry name" value="PNGase_A"/>
</dbReference>
<keyword evidence="1" id="KW-1133">Transmembrane helix</keyword>
<protein>
    <recommendedName>
        <fullName evidence="2">Peptide N-acetyl-beta-D-glucosaminyl asparaginase amidase A N-terminal domain-containing protein</fullName>
    </recommendedName>
</protein>
<keyword evidence="1" id="KW-0472">Membrane</keyword>
<accession>A0A9N9KRM3</accession>
<proteinExistence type="predicted"/>
<organism evidence="3 4">
    <name type="scientific">Hymenoscyphus fraxineus</name>
    <dbReference type="NCBI Taxonomy" id="746836"/>
    <lineage>
        <taxon>Eukaryota</taxon>
        <taxon>Fungi</taxon>
        <taxon>Dikarya</taxon>
        <taxon>Ascomycota</taxon>
        <taxon>Pezizomycotina</taxon>
        <taxon>Leotiomycetes</taxon>
        <taxon>Helotiales</taxon>
        <taxon>Helotiaceae</taxon>
        <taxon>Hymenoscyphus</taxon>
    </lineage>
</organism>
<evidence type="ECO:0000313" key="3">
    <source>
        <dbReference type="EMBL" id="CAG8952241.1"/>
    </source>
</evidence>
<name>A0A9N9KRM3_9HELO</name>
<evidence type="ECO:0000313" key="4">
    <source>
        <dbReference type="Proteomes" id="UP000696280"/>
    </source>
</evidence>
<dbReference type="Pfam" id="PF25156">
    <property type="entry name" value="PNGase_A_C"/>
    <property type="match status" value="1"/>
</dbReference>
<dbReference type="InterPro" id="IPR056948">
    <property type="entry name" value="PNGaseA_N"/>
</dbReference>
<dbReference type="OrthoDB" id="1612078at2759"/>
<keyword evidence="1" id="KW-0812">Transmembrane</keyword>
<feature type="domain" description="Peptide N-acetyl-beta-D-glucosaminyl asparaginase amidase A N-terminal" evidence="2">
    <location>
        <begin position="140"/>
        <end position="457"/>
    </location>
</feature>
<dbReference type="PANTHER" id="PTHR31104">
    <property type="entry name" value="PEPTIDE-N4-(N-ACETYL-BETA-GLUCOSAMINYL)ASPARAGINE AMIDASE A PROTEIN"/>
    <property type="match status" value="1"/>
</dbReference>
<comment type="caution">
    <text evidence="3">The sequence shown here is derived from an EMBL/GenBank/DDBJ whole genome shotgun (WGS) entry which is preliminary data.</text>
</comment>
<dbReference type="AlphaFoldDB" id="A0A9N9KRM3"/>
<evidence type="ECO:0000259" key="2">
    <source>
        <dbReference type="Pfam" id="PF12222"/>
    </source>
</evidence>
<dbReference type="Pfam" id="PF12222">
    <property type="entry name" value="PNGaseA"/>
    <property type="match status" value="1"/>
</dbReference>
<feature type="transmembrane region" description="Helical" evidence="1">
    <location>
        <begin position="50"/>
        <end position="73"/>
    </location>
</feature>
<sequence>MVSQIHSQITKPREMEKHMTPFPSYTQEGTSVSHLHITPPQGKRPGSCKLLASTIAGCCVALLWVFGGCYTFGNSKGIAPSSFANHNLVKNAVHAVIAAPASAVLECFQVYPPVLFPAGAINSTVSSDGLKINPIITTVDTTSSCQVLLMDHSFGYSYGIPFVGNYTPPDCTFNRVAMNFSVKSSGRQYDRLALMYFNDTEVWRTSTAEPTVNGIHWEYIKDMTEYLYFWNSPQTLIFDLGNLINDIYTGPFNTTLTATFYTSEETASPASLIVPISTRKGSTNSASLFTLPGENATNTISFPRNANRAVFSISACGQSIEEFWWGNVLQSNINTFEPYAGTLYGYSTFREVQVLIDGQLAGVQWPFPVIFTGGVVPGLWRPIVGIDAFDLREHEIDITPWLPILSDGQQHTFEIRVAGIEDDGKEGGALTETVGASWYVTGKIFLWQDSESSITTGLAPTVSSPVPLISVSQILTQNATGANETLTYTTDVKRTISVSSLIKTETGGERQVTWTQNLTFSNYGKYTLFGAIQVSKQLTTGTDESTGGVYYKSTYSYPLFANTSYLVQPSGNFTLDAVLDLGLKLTYQGTPVFPTGLQPFRHIRQSKDLVPSFVGTSLNTRQNGTAHYFGSPSAGTSSGFGSTAQEFRFSGLSTEEKELYYRSVEAVNSTIVRDVESLVGEEVGRYSAPAEAIGEGAVTVGVVSAKEAIGRGPGKLMDVLVQSGN</sequence>